<keyword evidence="3" id="KW-0963">Cytoplasm</keyword>
<gene>
    <name evidence="11" type="primary">LOC107220552</name>
</gene>
<dbReference type="RefSeq" id="XP_015514686.2">
    <property type="nucleotide sequence ID" value="XM_015659200.2"/>
</dbReference>
<evidence type="ECO:0000313" key="10">
    <source>
        <dbReference type="Proteomes" id="UP000829291"/>
    </source>
</evidence>
<dbReference type="GO" id="GO:0007020">
    <property type="term" value="P:microtubule nucleation"/>
    <property type="evidence" value="ECO:0007669"/>
    <property type="project" value="InterPro"/>
</dbReference>
<evidence type="ECO:0000256" key="6">
    <source>
        <dbReference type="SAM" id="Coils"/>
    </source>
</evidence>
<evidence type="ECO:0000256" key="3">
    <source>
        <dbReference type="ARBA" id="ARBA00022490"/>
    </source>
</evidence>
<dbReference type="InterPro" id="IPR042241">
    <property type="entry name" value="GCP_C_sf"/>
</dbReference>
<dbReference type="GO" id="GO:0031122">
    <property type="term" value="P:cytoplasmic microtubule organization"/>
    <property type="evidence" value="ECO:0007669"/>
    <property type="project" value="TreeGrafter"/>
</dbReference>
<dbReference type="Pfam" id="PF17681">
    <property type="entry name" value="GCP_N_terminal"/>
    <property type="match status" value="1"/>
</dbReference>
<dbReference type="GeneID" id="107220552"/>
<evidence type="ECO:0000256" key="2">
    <source>
        <dbReference type="ARBA" id="ARBA00010337"/>
    </source>
</evidence>
<feature type="compositionally biased region" description="Basic and acidic residues" evidence="7">
    <location>
        <begin position="963"/>
        <end position="975"/>
    </location>
</feature>
<dbReference type="Gene3D" id="1.20.120.1900">
    <property type="entry name" value="Gamma-tubulin complex, C-terminal domain"/>
    <property type="match status" value="1"/>
</dbReference>
<dbReference type="InterPro" id="IPR007259">
    <property type="entry name" value="GCP"/>
</dbReference>
<proteinExistence type="inferred from homology"/>
<dbReference type="GO" id="GO:0000930">
    <property type="term" value="C:gamma-tubulin complex"/>
    <property type="evidence" value="ECO:0007669"/>
    <property type="project" value="TreeGrafter"/>
</dbReference>
<feature type="coiled-coil region" evidence="6">
    <location>
        <begin position="770"/>
        <end position="826"/>
    </location>
</feature>
<dbReference type="Pfam" id="PF04130">
    <property type="entry name" value="GCP_C_terminal"/>
    <property type="match status" value="1"/>
</dbReference>
<dbReference type="OrthoDB" id="775571at2759"/>
<dbReference type="GO" id="GO:0051321">
    <property type="term" value="P:meiotic cell cycle"/>
    <property type="evidence" value="ECO:0007669"/>
    <property type="project" value="TreeGrafter"/>
</dbReference>
<evidence type="ECO:0000259" key="8">
    <source>
        <dbReference type="Pfam" id="PF04130"/>
    </source>
</evidence>
<dbReference type="GO" id="GO:0051011">
    <property type="term" value="F:microtubule minus-end binding"/>
    <property type="evidence" value="ECO:0007669"/>
    <property type="project" value="TreeGrafter"/>
</dbReference>
<evidence type="ECO:0000256" key="7">
    <source>
        <dbReference type="SAM" id="MobiDB-lite"/>
    </source>
</evidence>
<feature type="domain" description="Gamma tubulin complex component C-terminal" evidence="8">
    <location>
        <begin position="1444"/>
        <end position="1741"/>
    </location>
</feature>
<evidence type="ECO:0000256" key="4">
    <source>
        <dbReference type="ARBA" id="ARBA00022701"/>
    </source>
</evidence>
<feature type="compositionally biased region" description="Polar residues" evidence="7">
    <location>
        <begin position="943"/>
        <end position="962"/>
    </location>
</feature>
<keyword evidence="10" id="KW-1185">Reference proteome</keyword>
<comment type="subcellular location">
    <subcellularLocation>
        <location evidence="1">Cytoplasm</location>
        <location evidence="1">Cytoskeleton</location>
    </subcellularLocation>
</comment>
<dbReference type="GO" id="GO:0043015">
    <property type="term" value="F:gamma-tubulin binding"/>
    <property type="evidence" value="ECO:0007669"/>
    <property type="project" value="InterPro"/>
</dbReference>
<name>A0A6J0BJF6_NEOLC</name>
<feature type="domain" description="Gamma tubulin complex component protein N-terminal" evidence="9">
    <location>
        <begin position="433"/>
        <end position="686"/>
    </location>
</feature>
<keyword evidence="6" id="KW-0175">Coiled coil</keyword>
<evidence type="ECO:0000256" key="1">
    <source>
        <dbReference type="ARBA" id="ARBA00004245"/>
    </source>
</evidence>
<dbReference type="InterPro" id="IPR041470">
    <property type="entry name" value="GCP_N"/>
</dbReference>
<dbReference type="GO" id="GO:0051225">
    <property type="term" value="P:spindle assembly"/>
    <property type="evidence" value="ECO:0007669"/>
    <property type="project" value="TreeGrafter"/>
</dbReference>
<evidence type="ECO:0000256" key="5">
    <source>
        <dbReference type="ARBA" id="ARBA00023212"/>
    </source>
</evidence>
<sequence length="1749" mass="199251">MRKYSLSEAKEDCKGRLTRRSLISLKILLGVIDPRFKGPTFSTSPTILARTYGLLTELCRNFLEKQSTADNHPYIPQKDYSATLKKLRSKAYGVLLNKSIETYEVYGGQRSKDRDPIVELLKHAFVLKVGKKSLAKATELEVFVDELIDSEDDIDPTIYSTLELLVSLKNLETQEPEKELNVFHYGKPNPFLPELLWDGKGVTPFQIYPLESFVISDVFEGLLGIKHSSVIQNCAVEPGSRLSFLGRFRSTTTIATESIRSGNTIPPIGYEASKGLLELTAFRDYSMPSYFLPNIREDAEEVASDHYLQNEGLVTEVEPSWEGADPPCVDTSTSDIWDVQVSNHYIYERLSTAKHSLNDIWENVVTSQPVSNYRTWETLGQFDPPKQLHFITESSEAMFHIRRIKQANNLQIASTRFTDSVSLIDEVSSQRFLSDIKLLLVGIESDCFMYDNSLGFYLIPNLAVPGLSIESLKDVCAPVTHWGNCFKALSVLTASHPQTGELQQKGLIFKAMCNKIKEVLLRHRAAIDRICVDKESIGLLSLLDQVRPLGLIITELAKLCHCDSQNKVELDEGLGILTHIYQEVTKVTQPKVALVFYSVLKACCEVYFWFLQKWLFEGVCDDIYGEFMIKVKPQYLRQRGHRFWTKGFLINHKSVPGFLEELTDSILQCGKAVRLLKICDPKNPLCGVLATSYPAVRVCLSVGQLREQQIHCSEYMTRGRSALGTNVSLCSALQENRDILKKKAQLVNIAHQEMLIRFKREQEEIAKQIAQGKRELLAELKDQAEEAVLRKERDREAQLQADQLLMEKINREQKEEAKRMQQEKENVLMYYNGLAIEADRRKVHADWRIRRMELFDKRLAALSKAKREVWEMKDSLRVTSSKENSHFVTKISNNDEVVTEEHVKQSVDLCSEDLNLNDPIQLLESERSEVDANANKKEDENSNVEQLSTPVTNDTKSSPTKNANKDTLVHAKDENSETTESVTIKSPRPTVLNITPISLSTEPIKIRDDLLEKKILQKNRNRVMGHTVFSGEAYYEEFDNEKNNLQNFLIDRTDITKEALANKIRNTGNLDAFIGLDRDSTVPILNEEVIVNLMKFGNPDNLTELQRNKLKVLREEYDWTPNNNQMRNVFSNKDQNITAGSVDQVQSDKILMESIPPSYLSELQINSNRNVQHRTNQVPNDLKQIKNLIDHELTDAEKNRNRNMAHRTGQEMPALIIPEHIAHELTDAQKNRNRNMQHSTDQGTTPDEAARDEPAVLTQAQKNRARVMEQEFYVYGSASVDKQNDNLDLCTPFPISESTSSQQIIQENTTPMSCTTDNFPLSVSSSMSQLQQCMDTPLSEMSTDMRSALTTGEILTADTARSDISESGFKFPEKSPMFPNFLGISSAAMTPTSESVLTVTDVEMIDNTSLHVYLEKSVAIPLQVQSRLVNDAIIKYLLSEHKFLSHLHSLRSYFFLLNGEFAKNLTKSLFTRLYEISIPADLLNSATLNNLLNKALVASLSSSYANSERLSLSVTDVPSQLQVSNPEALQCLCLNYKISWPLNIILDDMSMLQYSKVFKFLLMVGRVMWVLQEDFHILKVERKATNSKEYHGIQLFRHSMMQFMTALHNYLTCSVLHASWAEFEKDLENAITIDQVYLTHVGYIKKILSRCMLNPRGEKMRTCLHNIFKVILKFHNRVRSQSWIITPTGYVHPNFAKLQQLYKAFCELRTYLAHVADKLASSGYQPHLTHFLNALNINCLYDLTVKRKE</sequence>
<dbReference type="PANTHER" id="PTHR19302">
    <property type="entry name" value="GAMMA TUBULIN COMPLEX PROTEIN"/>
    <property type="match status" value="1"/>
</dbReference>
<evidence type="ECO:0000313" key="11">
    <source>
        <dbReference type="RefSeq" id="XP_015514686.2"/>
    </source>
</evidence>
<feature type="compositionally biased region" description="Basic and acidic residues" evidence="7">
    <location>
        <begin position="930"/>
        <end position="940"/>
    </location>
</feature>
<dbReference type="GO" id="GO:0000922">
    <property type="term" value="C:spindle pole"/>
    <property type="evidence" value="ECO:0007669"/>
    <property type="project" value="InterPro"/>
</dbReference>
<feature type="compositionally biased region" description="Polar residues" evidence="7">
    <location>
        <begin position="1234"/>
        <end position="1245"/>
    </location>
</feature>
<accession>A0A6J0BJF6</accession>
<comment type="similarity">
    <text evidence="2">Belongs to the TUBGCP family.</text>
</comment>
<dbReference type="InParanoid" id="A0A6J0BJF6"/>
<dbReference type="KEGG" id="nlo:107220552"/>
<reference evidence="11" key="1">
    <citation type="submission" date="2025-08" db="UniProtKB">
        <authorList>
            <consortium name="RefSeq"/>
        </authorList>
    </citation>
    <scope>IDENTIFICATION</scope>
    <source>
        <tissue evidence="11">Thorax and Abdomen</tissue>
    </source>
</reference>
<keyword evidence="5" id="KW-0206">Cytoskeleton</keyword>
<organism evidence="11">
    <name type="scientific">Neodiprion lecontei</name>
    <name type="common">Redheaded pine sawfly</name>
    <dbReference type="NCBI Taxonomy" id="441921"/>
    <lineage>
        <taxon>Eukaryota</taxon>
        <taxon>Metazoa</taxon>
        <taxon>Ecdysozoa</taxon>
        <taxon>Arthropoda</taxon>
        <taxon>Hexapoda</taxon>
        <taxon>Insecta</taxon>
        <taxon>Pterygota</taxon>
        <taxon>Neoptera</taxon>
        <taxon>Endopterygota</taxon>
        <taxon>Hymenoptera</taxon>
        <taxon>Tenthredinoidea</taxon>
        <taxon>Diprionidae</taxon>
        <taxon>Diprioninae</taxon>
        <taxon>Neodiprion</taxon>
    </lineage>
</organism>
<dbReference type="FunCoup" id="A0A6J0BJF6">
    <property type="interactions" value="19"/>
</dbReference>
<feature type="region of interest" description="Disordered" evidence="7">
    <location>
        <begin position="930"/>
        <end position="984"/>
    </location>
</feature>
<feature type="region of interest" description="Disordered" evidence="7">
    <location>
        <begin position="1231"/>
        <end position="1253"/>
    </location>
</feature>
<evidence type="ECO:0000259" key="9">
    <source>
        <dbReference type="Pfam" id="PF17681"/>
    </source>
</evidence>
<dbReference type="PANTHER" id="PTHR19302:SF70">
    <property type="entry name" value="GAMMA-TUBULIN COMPLEX COMPONENT 6"/>
    <property type="match status" value="1"/>
</dbReference>
<keyword evidence="4" id="KW-0493">Microtubule</keyword>
<dbReference type="GO" id="GO:0005874">
    <property type="term" value="C:microtubule"/>
    <property type="evidence" value="ECO:0007669"/>
    <property type="project" value="UniProtKB-KW"/>
</dbReference>
<protein>
    <submittedName>
        <fullName evidence="11">Gamma-tubulin complex component 6</fullName>
    </submittedName>
</protein>
<dbReference type="Proteomes" id="UP000829291">
    <property type="component" value="Chromosome 4"/>
</dbReference>
<dbReference type="InterPro" id="IPR040457">
    <property type="entry name" value="GCP_C"/>
</dbReference>
<dbReference type="GO" id="GO:0000278">
    <property type="term" value="P:mitotic cell cycle"/>
    <property type="evidence" value="ECO:0007669"/>
    <property type="project" value="TreeGrafter"/>
</dbReference>